<accession>A0A9K3I8B5</accession>
<evidence type="ECO:0000313" key="2">
    <source>
        <dbReference type="Proteomes" id="UP000215914"/>
    </source>
</evidence>
<proteinExistence type="predicted"/>
<comment type="caution">
    <text evidence="1">The sequence shown here is derived from an EMBL/GenBank/DDBJ whole genome shotgun (WGS) entry which is preliminary data.</text>
</comment>
<organism evidence="1 2">
    <name type="scientific">Helianthus annuus</name>
    <name type="common">Common sunflower</name>
    <dbReference type="NCBI Taxonomy" id="4232"/>
    <lineage>
        <taxon>Eukaryota</taxon>
        <taxon>Viridiplantae</taxon>
        <taxon>Streptophyta</taxon>
        <taxon>Embryophyta</taxon>
        <taxon>Tracheophyta</taxon>
        <taxon>Spermatophyta</taxon>
        <taxon>Magnoliopsida</taxon>
        <taxon>eudicotyledons</taxon>
        <taxon>Gunneridae</taxon>
        <taxon>Pentapetalae</taxon>
        <taxon>asterids</taxon>
        <taxon>campanulids</taxon>
        <taxon>Asterales</taxon>
        <taxon>Asteraceae</taxon>
        <taxon>Asteroideae</taxon>
        <taxon>Heliantheae alliance</taxon>
        <taxon>Heliantheae</taxon>
        <taxon>Helianthus</taxon>
    </lineage>
</organism>
<keyword evidence="2" id="KW-1185">Reference proteome</keyword>
<name>A0A9K3I8B5_HELAN</name>
<sequence>MFSSPHHESDFPVLHERNEAAAYTPLMLRPRRITSPHWLPSAVLFSPVPV</sequence>
<evidence type="ECO:0000313" key="1">
    <source>
        <dbReference type="EMBL" id="KAF5791701.1"/>
    </source>
</evidence>
<dbReference type="Proteomes" id="UP000215914">
    <property type="component" value="Unassembled WGS sequence"/>
</dbReference>
<gene>
    <name evidence="1" type="ORF">HanXRQr2_Chr09g0397781</name>
</gene>
<reference evidence="1" key="2">
    <citation type="submission" date="2020-06" db="EMBL/GenBank/DDBJ databases">
        <title>Helianthus annuus Genome sequencing and assembly Release 2.</title>
        <authorList>
            <person name="Gouzy J."/>
            <person name="Langlade N."/>
            <person name="Munos S."/>
        </authorList>
    </citation>
    <scope>NUCLEOTIDE SEQUENCE</scope>
    <source>
        <tissue evidence="1">Leaves</tissue>
    </source>
</reference>
<dbReference type="EMBL" id="MNCJ02000324">
    <property type="protein sequence ID" value="KAF5791701.1"/>
    <property type="molecule type" value="Genomic_DNA"/>
</dbReference>
<dbReference type="Gramene" id="mRNA:HanXRQr2_Chr09g0397781">
    <property type="protein sequence ID" value="CDS:HanXRQr2_Chr09g0397781.1"/>
    <property type="gene ID" value="HanXRQr2_Chr09g0397781"/>
</dbReference>
<dbReference type="AlphaFoldDB" id="A0A9K3I8B5"/>
<reference evidence="1" key="1">
    <citation type="journal article" date="2017" name="Nature">
        <title>The sunflower genome provides insights into oil metabolism, flowering and Asterid evolution.</title>
        <authorList>
            <person name="Badouin H."/>
            <person name="Gouzy J."/>
            <person name="Grassa C.J."/>
            <person name="Murat F."/>
            <person name="Staton S.E."/>
            <person name="Cottret L."/>
            <person name="Lelandais-Briere C."/>
            <person name="Owens G.L."/>
            <person name="Carrere S."/>
            <person name="Mayjonade B."/>
            <person name="Legrand L."/>
            <person name="Gill N."/>
            <person name="Kane N.C."/>
            <person name="Bowers J.E."/>
            <person name="Hubner S."/>
            <person name="Bellec A."/>
            <person name="Berard A."/>
            <person name="Berges H."/>
            <person name="Blanchet N."/>
            <person name="Boniface M.C."/>
            <person name="Brunel D."/>
            <person name="Catrice O."/>
            <person name="Chaidir N."/>
            <person name="Claudel C."/>
            <person name="Donnadieu C."/>
            <person name="Faraut T."/>
            <person name="Fievet G."/>
            <person name="Helmstetter N."/>
            <person name="King M."/>
            <person name="Knapp S.J."/>
            <person name="Lai Z."/>
            <person name="Le Paslier M.C."/>
            <person name="Lippi Y."/>
            <person name="Lorenzon L."/>
            <person name="Mandel J.R."/>
            <person name="Marage G."/>
            <person name="Marchand G."/>
            <person name="Marquand E."/>
            <person name="Bret-Mestries E."/>
            <person name="Morien E."/>
            <person name="Nambeesan S."/>
            <person name="Nguyen T."/>
            <person name="Pegot-Espagnet P."/>
            <person name="Pouilly N."/>
            <person name="Raftis F."/>
            <person name="Sallet E."/>
            <person name="Schiex T."/>
            <person name="Thomas J."/>
            <person name="Vandecasteele C."/>
            <person name="Vares D."/>
            <person name="Vear F."/>
            <person name="Vautrin S."/>
            <person name="Crespi M."/>
            <person name="Mangin B."/>
            <person name="Burke J.M."/>
            <person name="Salse J."/>
            <person name="Munos S."/>
            <person name="Vincourt P."/>
            <person name="Rieseberg L.H."/>
            <person name="Langlade N.B."/>
        </authorList>
    </citation>
    <scope>NUCLEOTIDE SEQUENCE</scope>
    <source>
        <tissue evidence="1">Leaves</tissue>
    </source>
</reference>
<protein>
    <submittedName>
        <fullName evidence="1">Uncharacterized protein</fullName>
    </submittedName>
</protein>